<dbReference type="SUPFAM" id="SSF51126">
    <property type="entry name" value="Pectin lyase-like"/>
    <property type="match status" value="1"/>
</dbReference>
<evidence type="ECO:0000256" key="1">
    <source>
        <dbReference type="SAM" id="SignalP"/>
    </source>
</evidence>
<name>A0A7X4GI09_9SPHN</name>
<sequence length="318" mass="33587">MIRLARLAFAPAALLAALPAASTLAQGAPSEAPYTVVESGRSFARLQDAVDAIGEGRGTIRFGSMRFADCAIQAAGDVTYQAAVPGQSVFDGVACEGKGALVLRGRSARIEGLVFANIRVSDKNGAGVRLERGNLEVSQSWFRDSEQGILSGDDPASTITIDKSTFTRLGTCEGSGCAHSIYIGNYGALTVTRSRFEAGTGGHYAKSRAGRITIRDCSFDDSRGRGTNYMIDLADGATGEIRGNWFVQGRDKENYSAFIAVAAEHRNHASGGLVVEGNNARFGPGIDRRSAFVADWSGDAVKLGANTLGTGMVRYEKR</sequence>
<dbReference type="InterPro" id="IPR012334">
    <property type="entry name" value="Pectin_lyas_fold"/>
</dbReference>
<feature type="domain" description="Right handed beta helix" evidence="2">
    <location>
        <begin position="114"/>
        <end position="250"/>
    </location>
</feature>
<dbReference type="Proteomes" id="UP000465810">
    <property type="component" value="Unassembled WGS sequence"/>
</dbReference>
<feature type="signal peptide" evidence="1">
    <location>
        <begin position="1"/>
        <end position="27"/>
    </location>
</feature>
<feature type="chain" id="PRO_5030899168" evidence="1">
    <location>
        <begin position="28"/>
        <end position="318"/>
    </location>
</feature>
<dbReference type="Gene3D" id="2.160.20.10">
    <property type="entry name" value="Single-stranded right-handed beta-helix, Pectin lyase-like"/>
    <property type="match status" value="1"/>
</dbReference>
<gene>
    <name evidence="3" type="ORF">GR702_13040</name>
</gene>
<evidence type="ECO:0000313" key="3">
    <source>
        <dbReference type="EMBL" id="MYL98690.1"/>
    </source>
</evidence>
<evidence type="ECO:0000259" key="2">
    <source>
        <dbReference type="Pfam" id="PF13229"/>
    </source>
</evidence>
<proteinExistence type="predicted"/>
<dbReference type="EMBL" id="WVTD01000009">
    <property type="protein sequence ID" value="MYL98690.1"/>
    <property type="molecule type" value="Genomic_DNA"/>
</dbReference>
<dbReference type="InterPro" id="IPR039448">
    <property type="entry name" value="Beta_helix"/>
</dbReference>
<organism evidence="3 4">
    <name type="scientific">Novosphingobium silvae</name>
    <dbReference type="NCBI Taxonomy" id="2692619"/>
    <lineage>
        <taxon>Bacteria</taxon>
        <taxon>Pseudomonadati</taxon>
        <taxon>Pseudomonadota</taxon>
        <taxon>Alphaproteobacteria</taxon>
        <taxon>Sphingomonadales</taxon>
        <taxon>Sphingomonadaceae</taxon>
        <taxon>Novosphingobium</taxon>
    </lineage>
</organism>
<keyword evidence="1" id="KW-0732">Signal</keyword>
<dbReference type="AlphaFoldDB" id="A0A7X4GI09"/>
<evidence type="ECO:0000313" key="4">
    <source>
        <dbReference type="Proteomes" id="UP000465810"/>
    </source>
</evidence>
<reference evidence="3 4" key="1">
    <citation type="submission" date="2019-12" db="EMBL/GenBank/DDBJ databases">
        <authorList>
            <person name="Feng G."/>
            <person name="Zhu H."/>
        </authorList>
    </citation>
    <scope>NUCLEOTIDE SEQUENCE [LARGE SCALE GENOMIC DNA]</scope>
    <source>
        <strain evidence="3 4">FGD1</strain>
    </source>
</reference>
<accession>A0A7X4GI09</accession>
<dbReference type="Pfam" id="PF13229">
    <property type="entry name" value="Beta_helix"/>
    <property type="match status" value="1"/>
</dbReference>
<comment type="caution">
    <text evidence="3">The sequence shown here is derived from an EMBL/GenBank/DDBJ whole genome shotgun (WGS) entry which is preliminary data.</text>
</comment>
<keyword evidence="4" id="KW-1185">Reference proteome</keyword>
<dbReference type="InterPro" id="IPR011050">
    <property type="entry name" value="Pectin_lyase_fold/virulence"/>
</dbReference>
<protein>
    <submittedName>
        <fullName evidence="3">Right-handed parallel beta-helix repeat-containing protein</fullName>
    </submittedName>
</protein>
<dbReference type="RefSeq" id="WP_160986324.1">
    <property type="nucleotide sequence ID" value="NZ_WVTD01000009.1"/>
</dbReference>